<proteinExistence type="predicted"/>
<evidence type="ECO:0008006" key="4">
    <source>
        <dbReference type="Google" id="ProtNLM"/>
    </source>
</evidence>
<feature type="transmembrane region" description="Helical" evidence="1">
    <location>
        <begin position="53"/>
        <end position="73"/>
    </location>
</feature>
<accession>A0A402DMW9</accession>
<dbReference type="EMBL" id="BIMR01000026">
    <property type="protein sequence ID" value="GCE75469.1"/>
    <property type="molecule type" value="Genomic_DNA"/>
</dbReference>
<keyword evidence="1" id="KW-0472">Membrane</keyword>
<evidence type="ECO:0000256" key="1">
    <source>
        <dbReference type="SAM" id="Phobius"/>
    </source>
</evidence>
<dbReference type="InterPro" id="IPR011047">
    <property type="entry name" value="Quinoprotein_ADH-like_sf"/>
</dbReference>
<sequence length="484" mass="50428">MAGRRSAARMQLVEVDESPAPPTAPAGHDNAVVPPSEAVSVARPTLAGVARRWWPLAAVVVVAVAGAVVVGVARDRAFVARIDAVPGLVHPLGAAPSVRWQAPAAPHGGAVVAAGDALVLVSAQSERWRVTAHAVSDGAVRWSLDVAPVQRSGFESSLVRCPSSGEDVGSTVLCLVTEPRVVYSDDASIDEPAHTRVVALDAARGTELGTWEVTDELIAADRVGDDLVVVTLDREGHAVAERRAGRTGEVDWTFRTPEVLESAVLSRSVDAWTARGVVAVKGFVTYVLDADDGETLVVGAPYRNLEVVALDDGFATWALVGAGHVHAPDGTERFAVAGLPARVRLDDGTADDVLVVDDGGRLQGFSSASGEALWTTETMLDARVRVSDRVLVSGLTRFGVLDPHDGRLLWVSDAGDPVPWQPLSDGALVLAPAFTPDGRPQLAGLGLDDGVRFWAVDLPTGVQGVDGVGGLLVVRTADEAVVLG</sequence>
<keyword evidence="1" id="KW-0812">Transmembrane</keyword>
<keyword evidence="3" id="KW-1185">Reference proteome</keyword>
<comment type="caution">
    <text evidence="2">The sequence shown here is derived from an EMBL/GenBank/DDBJ whole genome shotgun (WGS) entry which is preliminary data.</text>
</comment>
<evidence type="ECO:0000313" key="3">
    <source>
        <dbReference type="Proteomes" id="UP000289954"/>
    </source>
</evidence>
<reference evidence="2 3" key="1">
    <citation type="submission" date="2019-01" db="EMBL/GenBank/DDBJ databases">
        <title>Draft genome sequence of Cellulomonas takizawaensis strain TKZ-21.</title>
        <authorList>
            <person name="Yamamura H."/>
            <person name="Hayashi T."/>
            <person name="Hamada M."/>
            <person name="Serisawa Y."/>
            <person name="Matsuyama K."/>
            <person name="Nakagawa Y."/>
            <person name="Otoguro M."/>
            <person name="Yanagida F."/>
            <person name="Hayakawa M."/>
        </authorList>
    </citation>
    <scope>NUCLEOTIDE SEQUENCE [LARGE SCALE GENOMIC DNA]</scope>
    <source>
        <strain evidence="2 3">NBRC12680</strain>
    </source>
</reference>
<dbReference type="Gene3D" id="2.130.10.10">
    <property type="entry name" value="YVTN repeat-like/Quinoprotein amine dehydrogenase"/>
    <property type="match status" value="1"/>
</dbReference>
<evidence type="ECO:0000313" key="2">
    <source>
        <dbReference type="EMBL" id="GCE75469.1"/>
    </source>
</evidence>
<dbReference type="AlphaFoldDB" id="A0A402DMW9"/>
<dbReference type="SUPFAM" id="SSF50998">
    <property type="entry name" value="Quinoprotein alcohol dehydrogenase-like"/>
    <property type="match status" value="2"/>
</dbReference>
<protein>
    <recommendedName>
        <fullName evidence="4">PQQ-binding-like beta-propeller repeat protein</fullName>
    </recommendedName>
</protein>
<organism evidence="2 3">
    <name type="scientific">Cellulomonas biazotea</name>
    <dbReference type="NCBI Taxonomy" id="1709"/>
    <lineage>
        <taxon>Bacteria</taxon>
        <taxon>Bacillati</taxon>
        <taxon>Actinomycetota</taxon>
        <taxon>Actinomycetes</taxon>
        <taxon>Micrococcales</taxon>
        <taxon>Cellulomonadaceae</taxon>
        <taxon>Cellulomonas</taxon>
    </lineage>
</organism>
<dbReference type="Proteomes" id="UP000289954">
    <property type="component" value="Unassembled WGS sequence"/>
</dbReference>
<keyword evidence="1" id="KW-1133">Transmembrane helix</keyword>
<name>A0A402DMW9_9CELL</name>
<dbReference type="RefSeq" id="WP_378078542.1">
    <property type="nucleotide sequence ID" value="NZ_JBHLSX010000002.1"/>
</dbReference>
<gene>
    <name evidence="2" type="ORF">CBZ_05250</name>
</gene>
<dbReference type="InterPro" id="IPR015943">
    <property type="entry name" value="WD40/YVTN_repeat-like_dom_sf"/>
</dbReference>